<dbReference type="PANTHER" id="PTHR35093">
    <property type="entry name" value="OUTER MEMBRANE PROTEIN NMB0088-RELATED"/>
    <property type="match status" value="1"/>
</dbReference>
<evidence type="ECO:0000256" key="4">
    <source>
        <dbReference type="ARBA" id="ARBA00022692"/>
    </source>
</evidence>
<accession>A0A084SHI3</accession>
<dbReference type="Pfam" id="PF03349">
    <property type="entry name" value="Toluene_X"/>
    <property type="match status" value="1"/>
</dbReference>
<keyword evidence="3" id="KW-1134">Transmembrane beta strand</keyword>
<proteinExistence type="inferred from homology"/>
<evidence type="ECO:0000313" key="9">
    <source>
        <dbReference type="EMBL" id="KFA87918.1"/>
    </source>
</evidence>
<evidence type="ECO:0000256" key="8">
    <source>
        <dbReference type="SAM" id="SignalP"/>
    </source>
</evidence>
<comment type="subcellular location">
    <subcellularLocation>
        <location evidence="1">Cell outer membrane</location>
        <topology evidence="1">Multi-pass membrane protein</topology>
    </subcellularLocation>
</comment>
<dbReference type="GO" id="GO:0015483">
    <property type="term" value="F:long-chain fatty acid transporting porin activity"/>
    <property type="evidence" value="ECO:0007669"/>
    <property type="project" value="TreeGrafter"/>
</dbReference>
<dbReference type="PANTHER" id="PTHR35093:SF8">
    <property type="entry name" value="OUTER MEMBRANE PROTEIN NMB0088-RELATED"/>
    <property type="match status" value="1"/>
</dbReference>
<evidence type="ECO:0000256" key="1">
    <source>
        <dbReference type="ARBA" id="ARBA00004571"/>
    </source>
</evidence>
<reference evidence="9 10" key="1">
    <citation type="submission" date="2014-07" db="EMBL/GenBank/DDBJ databases">
        <title>Draft Genome Sequence of Gephyronic Acid Producer, Cystobacter violaceus Strain Cb vi76.</title>
        <authorList>
            <person name="Stevens D.C."/>
            <person name="Young J."/>
            <person name="Carmichael R."/>
            <person name="Tan J."/>
            <person name="Taylor R.E."/>
        </authorList>
    </citation>
    <scope>NUCLEOTIDE SEQUENCE [LARGE SCALE GENOMIC DNA]</scope>
    <source>
        <strain evidence="9 10">Cb vi76</strain>
    </source>
</reference>
<feature type="chain" id="PRO_5001781314" description="Aromatic hydrocarbon degradation protein" evidence="8">
    <location>
        <begin position="19"/>
        <end position="403"/>
    </location>
</feature>
<comment type="similarity">
    <text evidence="2">Belongs to the OmpP1/FadL family.</text>
</comment>
<dbReference type="InterPro" id="IPR005017">
    <property type="entry name" value="OMPP1/FadL/TodX"/>
</dbReference>
<dbReference type="EMBL" id="JPMI01000322">
    <property type="protein sequence ID" value="KFA87918.1"/>
    <property type="molecule type" value="Genomic_DNA"/>
</dbReference>
<dbReference type="SUPFAM" id="SSF56935">
    <property type="entry name" value="Porins"/>
    <property type="match status" value="1"/>
</dbReference>
<keyword evidence="4" id="KW-0812">Transmembrane</keyword>
<evidence type="ECO:0000313" key="10">
    <source>
        <dbReference type="Proteomes" id="UP000028547"/>
    </source>
</evidence>
<evidence type="ECO:0000256" key="5">
    <source>
        <dbReference type="ARBA" id="ARBA00022729"/>
    </source>
</evidence>
<gene>
    <name evidence="9" type="ORF">Q664_44875</name>
</gene>
<dbReference type="Gene3D" id="2.40.160.60">
    <property type="entry name" value="Outer membrane protein transport protein (OMPP1/FadL/TodX)"/>
    <property type="match status" value="1"/>
</dbReference>
<dbReference type="RefSeq" id="WP_043410641.1">
    <property type="nucleotide sequence ID" value="NZ_JPMI01000322.1"/>
</dbReference>
<evidence type="ECO:0008006" key="11">
    <source>
        <dbReference type="Google" id="ProtNLM"/>
    </source>
</evidence>
<evidence type="ECO:0000256" key="3">
    <source>
        <dbReference type="ARBA" id="ARBA00022452"/>
    </source>
</evidence>
<evidence type="ECO:0000256" key="6">
    <source>
        <dbReference type="ARBA" id="ARBA00023136"/>
    </source>
</evidence>
<dbReference type="Proteomes" id="UP000028547">
    <property type="component" value="Unassembled WGS sequence"/>
</dbReference>
<organism evidence="9 10">
    <name type="scientific">Archangium violaceum Cb vi76</name>
    <dbReference type="NCBI Taxonomy" id="1406225"/>
    <lineage>
        <taxon>Bacteria</taxon>
        <taxon>Pseudomonadati</taxon>
        <taxon>Myxococcota</taxon>
        <taxon>Myxococcia</taxon>
        <taxon>Myxococcales</taxon>
        <taxon>Cystobacterineae</taxon>
        <taxon>Archangiaceae</taxon>
        <taxon>Archangium</taxon>
    </lineage>
</organism>
<keyword evidence="6" id="KW-0472">Membrane</keyword>
<dbReference type="AlphaFoldDB" id="A0A084SHI3"/>
<dbReference type="GO" id="GO:0009279">
    <property type="term" value="C:cell outer membrane"/>
    <property type="evidence" value="ECO:0007669"/>
    <property type="project" value="UniProtKB-SubCell"/>
</dbReference>
<name>A0A084SHI3_9BACT</name>
<evidence type="ECO:0000256" key="7">
    <source>
        <dbReference type="ARBA" id="ARBA00023237"/>
    </source>
</evidence>
<keyword evidence="7" id="KW-0998">Cell outer membrane</keyword>
<keyword evidence="5 8" id="KW-0732">Signal</keyword>
<feature type="signal peptide" evidence="8">
    <location>
        <begin position="1"/>
        <end position="18"/>
    </location>
</feature>
<sequence length="403" mass="42581">MKKTLTVVTLLAAGASQAAGIAIDTQGARATGMGSTGVASSKDAASIYYNPAGILGVKKLDVQLGDSLILGHLGFTATATGVEQTQNPVSPPPHGYIVYKPIEQFAVGVGVFTPYGANSKWPDDFVGRQIALESQVATFDINPTLAYAPLSWLRLGVGFQSVYGTVDARRQLVVPPPSPAAGATGEVALSTSAWGIGYNAGIQADLLQGTVTLGVQYRSRVVMDLAGDADFSGFPDPVAPAFPDQPVQLDIEMPATLGLGASVKPLEKLTLAVDVNWVQWSSVQQLLYEFQTTPEFNQPSVKNWEDRWNFHVGGEYLVTDALAVRAGFVYDPTPSPPETLAPDLPDADRIRVSLGAGYAFGGFRVDAAYQFVSLLETESTFPPLPGTYQGSAHVIGLTLGYSP</sequence>
<protein>
    <recommendedName>
        <fullName evidence="11">Aromatic hydrocarbon degradation protein</fullName>
    </recommendedName>
</protein>
<comment type="caution">
    <text evidence="9">The sequence shown here is derived from an EMBL/GenBank/DDBJ whole genome shotgun (WGS) entry which is preliminary data.</text>
</comment>
<evidence type="ECO:0000256" key="2">
    <source>
        <dbReference type="ARBA" id="ARBA00008163"/>
    </source>
</evidence>